<protein>
    <submittedName>
        <fullName evidence="7">Uncharacterized conserved protein, Tic20 family</fullName>
    </submittedName>
</protein>
<dbReference type="RefSeq" id="WP_093253074.1">
    <property type="nucleotide sequence ID" value="NZ_FNGP01000005.1"/>
</dbReference>
<feature type="transmembrane region" description="Helical" evidence="6">
    <location>
        <begin position="129"/>
        <end position="162"/>
    </location>
</feature>
<evidence type="ECO:0000256" key="5">
    <source>
        <dbReference type="SAM" id="MobiDB-lite"/>
    </source>
</evidence>
<feature type="compositionally biased region" description="Low complexity" evidence="5">
    <location>
        <begin position="41"/>
        <end position="50"/>
    </location>
</feature>
<organism evidence="7 8">
    <name type="scientific">Tessaracoccus oleiagri</name>
    <dbReference type="NCBI Taxonomy" id="686624"/>
    <lineage>
        <taxon>Bacteria</taxon>
        <taxon>Bacillati</taxon>
        <taxon>Actinomycetota</taxon>
        <taxon>Actinomycetes</taxon>
        <taxon>Propionibacteriales</taxon>
        <taxon>Propionibacteriaceae</taxon>
        <taxon>Tessaracoccus</taxon>
    </lineage>
</organism>
<dbReference type="STRING" id="686624.SAMN04488242_2650"/>
<comment type="subcellular location">
    <subcellularLocation>
        <location evidence="1">Membrane</location>
        <topology evidence="1">Multi-pass membrane protein</topology>
    </subcellularLocation>
</comment>
<evidence type="ECO:0000256" key="3">
    <source>
        <dbReference type="ARBA" id="ARBA00022989"/>
    </source>
</evidence>
<reference evidence="7 8" key="1">
    <citation type="submission" date="2016-10" db="EMBL/GenBank/DDBJ databases">
        <authorList>
            <person name="de Groot N.N."/>
        </authorList>
    </citation>
    <scope>NUCLEOTIDE SEQUENCE [LARGE SCALE GENOMIC DNA]</scope>
    <source>
        <strain evidence="7 8">CGMCC 1.9159</strain>
    </source>
</reference>
<gene>
    <name evidence="7" type="ORF">SAMN04488242_2650</name>
</gene>
<evidence type="ECO:0000313" key="8">
    <source>
        <dbReference type="Proteomes" id="UP000199475"/>
    </source>
</evidence>
<dbReference type="InterPro" id="IPR019109">
    <property type="entry name" value="MamF_MmsF"/>
</dbReference>
<name>A0A1G9MIG6_9ACTN</name>
<keyword evidence="3 6" id="KW-1133">Transmembrane helix</keyword>
<dbReference type="AlphaFoldDB" id="A0A1G9MIG6"/>
<sequence>MTNNPYDNDPYGATGGSEPDWGPQPVTGPQNPFAGGRYADPRQQQPRQDPIYGTSYGSDPYNPFAGRHLPQRYGYNAPPPDRQRHVTMLRLNAWLSAFFPIAGLIFFFVEKGKQPLYDKHLKETFNMALTRLLIAGGASMFSGWLGAMFGIATAVYFVFAILGAIQGPTKYLEGQEMRYKGAIPFTRD</sequence>
<evidence type="ECO:0000256" key="1">
    <source>
        <dbReference type="ARBA" id="ARBA00004141"/>
    </source>
</evidence>
<dbReference type="EMBL" id="FNGP01000005">
    <property type="protein sequence ID" value="SDL73934.1"/>
    <property type="molecule type" value="Genomic_DNA"/>
</dbReference>
<feature type="transmembrane region" description="Helical" evidence="6">
    <location>
        <begin position="91"/>
        <end position="109"/>
    </location>
</feature>
<feature type="region of interest" description="Disordered" evidence="5">
    <location>
        <begin position="1"/>
        <end position="54"/>
    </location>
</feature>
<dbReference type="OrthoDB" id="3730413at2"/>
<evidence type="ECO:0000256" key="4">
    <source>
        <dbReference type="ARBA" id="ARBA00023136"/>
    </source>
</evidence>
<dbReference type="Pfam" id="PF09685">
    <property type="entry name" value="MamF_MmsF"/>
    <property type="match status" value="1"/>
</dbReference>
<keyword evidence="8" id="KW-1185">Reference proteome</keyword>
<dbReference type="Proteomes" id="UP000199475">
    <property type="component" value="Unassembled WGS sequence"/>
</dbReference>
<accession>A0A1G9MIG6</accession>
<evidence type="ECO:0000256" key="2">
    <source>
        <dbReference type="ARBA" id="ARBA00022692"/>
    </source>
</evidence>
<evidence type="ECO:0000313" key="7">
    <source>
        <dbReference type="EMBL" id="SDL73934.1"/>
    </source>
</evidence>
<keyword evidence="2 6" id="KW-0812">Transmembrane</keyword>
<keyword evidence="4 6" id="KW-0472">Membrane</keyword>
<proteinExistence type="predicted"/>
<evidence type="ECO:0000256" key="6">
    <source>
        <dbReference type="SAM" id="Phobius"/>
    </source>
</evidence>